<name>A0ABN8IE53_9NEOP</name>
<evidence type="ECO:0000313" key="2">
    <source>
        <dbReference type="Proteomes" id="UP000837857"/>
    </source>
</evidence>
<keyword evidence="2" id="KW-1185">Reference proteome</keyword>
<reference evidence="1" key="1">
    <citation type="submission" date="2022-03" db="EMBL/GenBank/DDBJ databases">
        <authorList>
            <person name="Martin H S."/>
        </authorList>
    </citation>
    <scope>NUCLEOTIDE SEQUENCE</scope>
</reference>
<organism evidence="1 2">
    <name type="scientific">Iphiclides podalirius</name>
    <name type="common">scarce swallowtail</name>
    <dbReference type="NCBI Taxonomy" id="110791"/>
    <lineage>
        <taxon>Eukaryota</taxon>
        <taxon>Metazoa</taxon>
        <taxon>Ecdysozoa</taxon>
        <taxon>Arthropoda</taxon>
        <taxon>Hexapoda</taxon>
        <taxon>Insecta</taxon>
        <taxon>Pterygota</taxon>
        <taxon>Neoptera</taxon>
        <taxon>Endopterygota</taxon>
        <taxon>Lepidoptera</taxon>
        <taxon>Glossata</taxon>
        <taxon>Ditrysia</taxon>
        <taxon>Papilionoidea</taxon>
        <taxon>Papilionidae</taxon>
        <taxon>Papilioninae</taxon>
        <taxon>Iphiclides</taxon>
    </lineage>
</organism>
<protein>
    <submittedName>
        <fullName evidence="1">Uncharacterized protein</fullName>
    </submittedName>
</protein>
<feature type="non-terminal residue" evidence="1">
    <location>
        <position position="98"/>
    </location>
</feature>
<dbReference type="Proteomes" id="UP000837857">
    <property type="component" value="Chromosome 19"/>
</dbReference>
<gene>
    <name evidence="1" type="ORF">IPOD504_LOCUS6904</name>
</gene>
<proteinExistence type="predicted"/>
<dbReference type="EMBL" id="OW152831">
    <property type="protein sequence ID" value="CAH2049540.1"/>
    <property type="molecule type" value="Genomic_DNA"/>
</dbReference>
<accession>A0ABN8IE53</accession>
<evidence type="ECO:0000313" key="1">
    <source>
        <dbReference type="EMBL" id="CAH2049540.1"/>
    </source>
</evidence>
<sequence>MCGEEVVKVRLDAYNDGSLAALAESILVTPKPVGSGRPTGSASDEALIVSGLKGQKSQKKKKLVTTRSATIQTSYCISAVKKSTDVPSSVVVGACNKK</sequence>